<keyword evidence="1" id="KW-0805">Transcription regulation</keyword>
<dbReference type="PANTHER" id="PTHR43280:SF32">
    <property type="entry name" value="TRANSCRIPTIONAL REGULATORY PROTEIN"/>
    <property type="match status" value="1"/>
</dbReference>
<dbReference type="EMBL" id="PCPH01000002">
    <property type="protein sequence ID" value="PRB90492.1"/>
    <property type="molecule type" value="Genomic_DNA"/>
</dbReference>
<dbReference type="PROSITE" id="PS01124">
    <property type="entry name" value="HTH_ARAC_FAMILY_2"/>
    <property type="match status" value="1"/>
</dbReference>
<evidence type="ECO:0000256" key="2">
    <source>
        <dbReference type="ARBA" id="ARBA00023125"/>
    </source>
</evidence>
<dbReference type="SUPFAM" id="SSF46689">
    <property type="entry name" value="Homeodomain-like"/>
    <property type="match status" value="1"/>
</dbReference>
<evidence type="ECO:0000313" key="8">
    <source>
        <dbReference type="Proteomes" id="UP000238534"/>
    </source>
</evidence>
<dbReference type="GO" id="GO:0043565">
    <property type="term" value="F:sequence-specific DNA binding"/>
    <property type="evidence" value="ECO:0007669"/>
    <property type="project" value="InterPro"/>
</dbReference>
<protein>
    <submittedName>
        <fullName evidence="5">AraC family transcriptional regulator</fullName>
    </submittedName>
</protein>
<dbReference type="Proteomes" id="UP000238534">
    <property type="component" value="Unassembled WGS sequence"/>
</dbReference>
<dbReference type="RefSeq" id="WP_105681908.1">
    <property type="nucleotide sequence ID" value="NZ_JBBGZD010000001.1"/>
</dbReference>
<proteinExistence type="predicted"/>
<reference evidence="7 8" key="1">
    <citation type="submission" date="2017-09" db="EMBL/GenBank/DDBJ databases">
        <title>Genomic, metabolic, and phenotypic characteristics of bacterial isolates from the natural microbiome of the model nematode Caenorhabditis elegans.</title>
        <authorList>
            <person name="Zimmermann J."/>
            <person name="Obeng N."/>
            <person name="Yang W."/>
            <person name="Obeng O."/>
            <person name="Kissoyan K."/>
            <person name="Pees B."/>
            <person name="Dirksen P."/>
            <person name="Hoppner M."/>
            <person name="Franke A."/>
            <person name="Rosenstiel P."/>
            <person name="Leippe M."/>
            <person name="Dierking K."/>
            <person name="Kaleta C."/>
            <person name="Schulenburg H."/>
        </authorList>
    </citation>
    <scope>NUCLEOTIDE SEQUENCE [LARGE SCALE GENOMIC DNA]</scope>
    <source>
        <strain evidence="5 8">MYb25</strain>
        <strain evidence="6 7">MYb44</strain>
    </source>
</reference>
<dbReference type="Pfam" id="PF12833">
    <property type="entry name" value="HTH_18"/>
    <property type="match status" value="1"/>
</dbReference>
<evidence type="ECO:0000259" key="4">
    <source>
        <dbReference type="PROSITE" id="PS01124"/>
    </source>
</evidence>
<gene>
    <name evidence="5" type="ORF">CQ022_05880</name>
    <name evidence="6" type="ORF">CQ033_07105</name>
</gene>
<keyword evidence="7" id="KW-1185">Reference proteome</keyword>
<keyword evidence="2" id="KW-0238">DNA-binding</keyword>
<keyword evidence="3" id="KW-0804">Transcription</keyword>
<dbReference type="AlphaFoldDB" id="A0A2S9CZ79"/>
<accession>A0A2S9CZ79</accession>
<dbReference type="Gene3D" id="1.10.10.60">
    <property type="entry name" value="Homeodomain-like"/>
    <property type="match status" value="1"/>
</dbReference>
<organism evidence="5 8">
    <name type="scientific">Chryseobacterium culicis</name>
    <dbReference type="NCBI Taxonomy" id="680127"/>
    <lineage>
        <taxon>Bacteria</taxon>
        <taxon>Pseudomonadati</taxon>
        <taxon>Bacteroidota</taxon>
        <taxon>Flavobacteriia</taxon>
        <taxon>Flavobacteriales</taxon>
        <taxon>Weeksellaceae</taxon>
        <taxon>Chryseobacterium group</taxon>
        <taxon>Chryseobacterium</taxon>
    </lineage>
</organism>
<dbReference type="GO" id="GO:0003700">
    <property type="term" value="F:DNA-binding transcription factor activity"/>
    <property type="evidence" value="ECO:0007669"/>
    <property type="project" value="InterPro"/>
</dbReference>
<evidence type="ECO:0000313" key="7">
    <source>
        <dbReference type="Proteomes" id="UP000238325"/>
    </source>
</evidence>
<evidence type="ECO:0000256" key="3">
    <source>
        <dbReference type="ARBA" id="ARBA00023163"/>
    </source>
</evidence>
<name>A0A2S9CZ79_CHRCI</name>
<dbReference type="SMART" id="SM00342">
    <property type="entry name" value="HTH_ARAC"/>
    <property type="match status" value="1"/>
</dbReference>
<comment type="caution">
    <text evidence="5">The sequence shown here is derived from an EMBL/GenBank/DDBJ whole genome shotgun (WGS) entry which is preliminary data.</text>
</comment>
<dbReference type="EMBL" id="PCPP01000001">
    <property type="protein sequence ID" value="PRB85784.1"/>
    <property type="molecule type" value="Genomic_DNA"/>
</dbReference>
<dbReference type="OrthoDB" id="2600165at2"/>
<evidence type="ECO:0000313" key="6">
    <source>
        <dbReference type="EMBL" id="PRB90492.1"/>
    </source>
</evidence>
<evidence type="ECO:0000313" key="5">
    <source>
        <dbReference type="EMBL" id="PRB85784.1"/>
    </source>
</evidence>
<dbReference type="Proteomes" id="UP000238325">
    <property type="component" value="Unassembled WGS sequence"/>
</dbReference>
<dbReference type="InterPro" id="IPR018060">
    <property type="entry name" value="HTH_AraC"/>
</dbReference>
<feature type="domain" description="HTH araC/xylS-type" evidence="4">
    <location>
        <begin position="197"/>
        <end position="302"/>
    </location>
</feature>
<dbReference type="InterPro" id="IPR009057">
    <property type="entry name" value="Homeodomain-like_sf"/>
</dbReference>
<dbReference type="PANTHER" id="PTHR43280">
    <property type="entry name" value="ARAC-FAMILY TRANSCRIPTIONAL REGULATOR"/>
    <property type="match status" value="1"/>
</dbReference>
<sequence length="304" mass="34825">MKNKINPPQLLSISKVHQVLKLEKPTNPLVSVIDLSTISIDTNEIEKTISYNFFSIALKKNCDGFGYGQQHYDFDDGVMSFIAPQQIISPAKTVDLQPEGMLLIVHPDFFRNYPLAKIIRSYGFFFYEVNEGLYLSKSENELVIDIMNNISKEISNSIDAFTQDLIVSHIELLLTYCDRFYHRQFLTRKMATSDILSKVEDLLDSCFEEQDLKLHGVPTVNFLASKMNMSPNYLTDMLRTLTGQTTQQHIQNKIIEKAKILLSTTSLTVSEIAYSLGFDYPQSFQRLFKNLAKTSPLEFRNNCN</sequence>
<evidence type="ECO:0000256" key="1">
    <source>
        <dbReference type="ARBA" id="ARBA00023015"/>
    </source>
</evidence>